<sequence>MNPDFKDFLLIKTEAKECHETEIIQSLWSGYGKISRIKLTGAAFETVVIKHISLTQANAHPRGWNTDNSHNRKVKSYQVETNWYENYNQLCTDDCRTPQFLGSFSQAQDQWIVLEDLDTQFPARKQHLSLPEVKACLKWLANFHGTFINEKPEGLWEIGTYWHIATRPDELAQMQASDLKNKAKVIDEILNNCQYQTLVHGDAKVANFCFSNDGKSVAAVDFQYVGGGCGMKDVTYFLGSCLFGNECEKYETELLDFYFEALEIGCRDKFTSEEYKALEQEWRAMFPVASTDFTRFLLGWMPSHEKVNGYSLKLVEEVLEGL</sequence>
<dbReference type="OrthoDB" id="9769860at2"/>
<name>A0A4Q4KJV8_9FLAO</name>
<dbReference type="RefSeq" id="WP_130093709.1">
    <property type="nucleotide sequence ID" value="NZ_SETE01000004.1"/>
</dbReference>
<comment type="caution">
    <text evidence="2">The sequence shown here is derived from an EMBL/GenBank/DDBJ whole genome shotgun (WGS) entry which is preliminary data.</text>
</comment>
<accession>A0A4Q4KJV8</accession>
<dbReference type="EMBL" id="SETE01000004">
    <property type="protein sequence ID" value="RYM33248.1"/>
    <property type="molecule type" value="Genomic_DNA"/>
</dbReference>
<dbReference type="PANTHER" id="PTHR11012">
    <property type="entry name" value="PROTEIN KINASE-LIKE DOMAIN-CONTAINING"/>
    <property type="match status" value="1"/>
</dbReference>
<dbReference type="SMART" id="SM00587">
    <property type="entry name" value="CHK"/>
    <property type="match status" value="1"/>
</dbReference>
<feature type="domain" description="CHK kinase-like" evidence="1">
    <location>
        <begin position="112"/>
        <end position="268"/>
    </location>
</feature>
<dbReference type="Gene3D" id="3.90.1200.10">
    <property type="match status" value="1"/>
</dbReference>
<dbReference type="InterPro" id="IPR015897">
    <property type="entry name" value="CHK_kinase-like"/>
</dbReference>
<dbReference type="AlphaFoldDB" id="A0A4Q4KJV8"/>
<dbReference type="SUPFAM" id="SSF56112">
    <property type="entry name" value="Protein kinase-like (PK-like)"/>
    <property type="match status" value="1"/>
</dbReference>
<evidence type="ECO:0000259" key="1">
    <source>
        <dbReference type="SMART" id="SM00587"/>
    </source>
</evidence>
<keyword evidence="3" id="KW-1185">Reference proteome</keyword>
<dbReference type="InterPro" id="IPR004119">
    <property type="entry name" value="EcKL"/>
</dbReference>
<dbReference type="Proteomes" id="UP000293952">
    <property type="component" value="Unassembled WGS sequence"/>
</dbReference>
<gene>
    <name evidence="2" type="ORF">ERX46_09890</name>
</gene>
<proteinExistence type="predicted"/>
<protein>
    <submittedName>
        <fullName evidence="2">DUF1679 domain-containing protein</fullName>
    </submittedName>
</protein>
<organism evidence="2 3">
    <name type="scientific">Brumimicrobium glaciale</name>
    <dbReference type="NCBI Taxonomy" id="200475"/>
    <lineage>
        <taxon>Bacteria</taxon>
        <taxon>Pseudomonadati</taxon>
        <taxon>Bacteroidota</taxon>
        <taxon>Flavobacteriia</taxon>
        <taxon>Flavobacteriales</taxon>
        <taxon>Crocinitomicaceae</taxon>
        <taxon>Brumimicrobium</taxon>
    </lineage>
</organism>
<dbReference type="PANTHER" id="PTHR11012:SF30">
    <property type="entry name" value="PROTEIN KINASE-LIKE DOMAIN-CONTAINING"/>
    <property type="match status" value="1"/>
</dbReference>
<reference evidence="2 3" key="1">
    <citation type="submission" date="2019-02" db="EMBL/GenBank/DDBJ databases">
        <title>Genome sequence of the sea-ice species Brumimicrobium glaciale.</title>
        <authorList>
            <person name="Bowman J.P."/>
        </authorList>
    </citation>
    <scope>NUCLEOTIDE SEQUENCE [LARGE SCALE GENOMIC DNA]</scope>
    <source>
        <strain evidence="2 3">IC156</strain>
    </source>
</reference>
<evidence type="ECO:0000313" key="2">
    <source>
        <dbReference type="EMBL" id="RYM33248.1"/>
    </source>
</evidence>
<dbReference type="InterPro" id="IPR011009">
    <property type="entry name" value="Kinase-like_dom_sf"/>
</dbReference>
<evidence type="ECO:0000313" key="3">
    <source>
        <dbReference type="Proteomes" id="UP000293952"/>
    </source>
</evidence>
<dbReference type="Pfam" id="PF02958">
    <property type="entry name" value="EcKL"/>
    <property type="match status" value="1"/>
</dbReference>